<dbReference type="GO" id="GO:0046872">
    <property type="term" value="F:metal ion binding"/>
    <property type="evidence" value="ECO:0007669"/>
    <property type="project" value="UniProtKB-KW"/>
</dbReference>
<protein>
    <submittedName>
        <fullName evidence="6">6-phosphofructokinase</fullName>
    </submittedName>
</protein>
<dbReference type="InterPro" id="IPR007666">
    <property type="entry name" value="ADP_PFK/GK"/>
</dbReference>
<dbReference type="RefSeq" id="WP_171832825.1">
    <property type="nucleotide sequence ID" value="NZ_CP053708.1"/>
</dbReference>
<evidence type="ECO:0000256" key="5">
    <source>
        <dbReference type="ARBA" id="ARBA00023152"/>
    </source>
</evidence>
<dbReference type="GO" id="GO:0006096">
    <property type="term" value="P:glycolytic process"/>
    <property type="evidence" value="ECO:0007669"/>
    <property type="project" value="UniProtKB-KW"/>
</dbReference>
<sequence length="422" mass="44714">MSWNDDYRHAASRLDDHIAHARLTLCGLSACVDAMVSLHDAQALLEATAPAEAVEFAGMLVARAKAGIGGEIRVDWPGGPDWLDNTLAFRHLPGGTGPHAARILTRLGAPALLALATRSPEQMAALDPGLHLAHEGQAVEIAQLRPTQPNANKIYIFEFSAGRALDGALLKRSSRIIVRFDDPGLEDDSEYNALSARLARNAGAGVLSGYNCVGRGDLEGALARTRRLVGEWRRQGTFVIHLELAGYECDAYRDAVLEGLSGHITSLGLSLSEYEALVPPDTSLATGMFDLAVRLHLQRICVHADNWAASLTTGDATQEREALLAGCLLASSRAATGQVSKPEGASAEAIFEPPPELPASLGGRSFVAVSAPYVARPATTLGLGDTFMAGCLLVLGQDDRPRLAAWQRPDAAITAATHESVE</sequence>
<keyword evidence="1" id="KW-0808">Transferase</keyword>
<dbReference type="GO" id="GO:0016301">
    <property type="term" value="F:kinase activity"/>
    <property type="evidence" value="ECO:0007669"/>
    <property type="project" value="UniProtKB-KW"/>
</dbReference>
<evidence type="ECO:0000256" key="3">
    <source>
        <dbReference type="ARBA" id="ARBA00022777"/>
    </source>
</evidence>
<proteinExistence type="predicted"/>
<dbReference type="EMBL" id="CP053708">
    <property type="protein sequence ID" value="QKE88862.1"/>
    <property type="molecule type" value="Genomic_DNA"/>
</dbReference>
<accession>A0A6M8HGV8</accession>
<keyword evidence="3 6" id="KW-0418">Kinase</keyword>
<keyword evidence="7" id="KW-1185">Reference proteome</keyword>
<dbReference type="Gene3D" id="3.40.1190.20">
    <property type="match status" value="1"/>
</dbReference>
<organism evidence="6 7">
    <name type="scientific">Lichenicola cladoniae</name>
    <dbReference type="NCBI Taxonomy" id="1484109"/>
    <lineage>
        <taxon>Bacteria</taxon>
        <taxon>Pseudomonadati</taxon>
        <taxon>Pseudomonadota</taxon>
        <taxon>Alphaproteobacteria</taxon>
        <taxon>Acetobacterales</taxon>
        <taxon>Acetobacteraceae</taxon>
        <taxon>Lichenicola</taxon>
    </lineage>
</organism>
<dbReference type="KEGG" id="lck:HN018_01255"/>
<dbReference type="SUPFAM" id="SSF53613">
    <property type="entry name" value="Ribokinase-like"/>
    <property type="match status" value="1"/>
</dbReference>
<dbReference type="Proteomes" id="UP000500767">
    <property type="component" value="Chromosome"/>
</dbReference>
<keyword evidence="4" id="KW-0460">Magnesium</keyword>
<gene>
    <name evidence="6" type="ORF">HN018_01255</name>
</gene>
<evidence type="ECO:0000313" key="7">
    <source>
        <dbReference type="Proteomes" id="UP000500767"/>
    </source>
</evidence>
<keyword evidence="5" id="KW-0324">Glycolysis</keyword>
<dbReference type="GO" id="GO:0016773">
    <property type="term" value="F:phosphotransferase activity, alcohol group as acceptor"/>
    <property type="evidence" value="ECO:0007669"/>
    <property type="project" value="InterPro"/>
</dbReference>
<evidence type="ECO:0000313" key="6">
    <source>
        <dbReference type="EMBL" id="QKE88862.1"/>
    </source>
</evidence>
<dbReference type="InterPro" id="IPR029056">
    <property type="entry name" value="Ribokinase-like"/>
</dbReference>
<evidence type="ECO:0000256" key="1">
    <source>
        <dbReference type="ARBA" id="ARBA00022679"/>
    </source>
</evidence>
<dbReference type="Pfam" id="PF04587">
    <property type="entry name" value="ADP_PFK_GK"/>
    <property type="match status" value="1"/>
</dbReference>
<evidence type="ECO:0000256" key="4">
    <source>
        <dbReference type="ARBA" id="ARBA00022842"/>
    </source>
</evidence>
<dbReference type="AlphaFoldDB" id="A0A6M8HGV8"/>
<dbReference type="Gene3D" id="3.30.1110.20">
    <property type="match status" value="1"/>
</dbReference>
<name>A0A6M8HGV8_9PROT</name>
<evidence type="ECO:0000256" key="2">
    <source>
        <dbReference type="ARBA" id="ARBA00022723"/>
    </source>
</evidence>
<keyword evidence="2" id="KW-0479">Metal-binding</keyword>
<reference evidence="6 7" key="1">
    <citation type="journal article" date="2014" name="World J. Microbiol. Biotechnol.">
        <title>Biodiversity and physiological characteristics of Antarctic and Arctic lichens-associated bacteria.</title>
        <authorList>
            <person name="Lee Y.M."/>
            <person name="Kim E.H."/>
            <person name="Lee H.K."/>
            <person name="Hong S.G."/>
        </authorList>
    </citation>
    <scope>NUCLEOTIDE SEQUENCE [LARGE SCALE GENOMIC DNA]</scope>
    <source>
        <strain evidence="6 7">PAMC 26569</strain>
    </source>
</reference>